<sequence>STCAGKNPKTHPLSPHPAKDPFSQGHVWPEGKTMPNTVLVGRIYLRVNEVEIWSFFKLYNTVYCEVKVITVRTGVSKGFGFVSFLGNVDVQKIIETQINFHDKKLKFGPVIRKQQNLNSSPSGFPFLLYSRMQRFSHQNFFSFLPFWFCSITCSDISCSNTNLTFSGFCILLTVLAPY</sequence>
<dbReference type="Ensembl" id="ENSJHYT00000014018.1">
    <property type="protein sequence ID" value="ENSJHYP00000011606.1"/>
    <property type="gene ID" value="ENSJHYG00000009054.1"/>
</dbReference>
<dbReference type="InterPro" id="IPR000504">
    <property type="entry name" value="RRM_dom"/>
</dbReference>
<dbReference type="SUPFAM" id="SSF54928">
    <property type="entry name" value="RNA-binding domain, RBD"/>
    <property type="match status" value="1"/>
</dbReference>
<dbReference type="GO" id="GO:0070935">
    <property type="term" value="P:3'-UTR-mediated mRNA stabilization"/>
    <property type="evidence" value="ECO:0007669"/>
    <property type="project" value="TreeGrafter"/>
</dbReference>
<dbReference type="GO" id="GO:0005737">
    <property type="term" value="C:cytoplasm"/>
    <property type="evidence" value="ECO:0007669"/>
    <property type="project" value="TreeGrafter"/>
</dbReference>
<organism evidence="5 6">
    <name type="scientific">Junco hyemalis</name>
    <name type="common">Dark-eyed junco</name>
    <dbReference type="NCBI Taxonomy" id="40217"/>
    <lineage>
        <taxon>Eukaryota</taxon>
        <taxon>Metazoa</taxon>
        <taxon>Chordata</taxon>
        <taxon>Craniata</taxon>
        <taxon>Vertebrata</taxon>
        <taxon>Euteleostomi</taxon>
        <taxon>Archelosauria</taxon>
        <taxon>Archosauria</taxon>
        <taxon>Dinosauria</taxon>
        <taxon>Saurischia</taxon>
        <taxon>Theropoda</taxon>
        <taxon>Coelurosauria</taxon>
        <taxon>Aves</taxon>
        <taxon>Neognathae</taxon>
        <taxon>Neoaves</taxon>
        <taxon>Telluraves</taxon>
        <taxon>Australaves</taxon>
        <taxon>Passeriformes</taxon>
        <taxon>Passerellidae</taxon>
        <taxon>Junco</taxon>
    </lineage>
</organism>
<evidence type="ECO:0000256" key="2">
    <source>
        <dbReference type="PROSITE-ProRule" id="PRU00176"/>
    </source>
</evidence>
<dbReference type="SMART" id="SM00360">
    <property type="entry name" value="RRM"/>
    <property type="match status" value="1"/>
</dbReference>
<dbReference type="Gene3D" id="3.30.70.330">
    <property type="match status" value="1"/>
</dbReference>
<dbReference type="InterPro" id="IPR012677">
    <property type="entry name" value="Nucleotide-bd_a/b_plait_sf"/>
</dbReference>
<reference evidence="5" key="2">
    <citation type="submission" date="2025-09" db="UniProtKB">
        <authorList>
            <consortium name="Ensembl"/>
        </authorList>
    </citation>
    <scope>IDENTIFICATION</scope>
</reference>
<proteinExistence type="predicted"/>
<accession>A0A8C5J1Z3</accession>
<protein>
    <recommendedName>
        <fullName evidence="4">RRM domain-containing protein</fullName>
    </recommendedName>
</protein>
<dbReference type="Proteomes" id="UP000694408">
    <property type="component" value="Unplaced"/>
</dbReference>
<keyword evidence="6" id="KW-1185">Reference proteome</keyword>
<evidence type="ECO:0000313" key="5">
    <source>
        <dbReference type="Ensembl" id="ENSJHYP00000011606.1"/>
    </source>
</evidence>
<dbReference type="PROSITE" id="PS50102">
    <property type="entry name" value="RRM"/>
    <property type="match status" value="1"/>
</dbReference>
<dbReference type="Pfam" id="PF00076">
    <property type="entry name" value="RRM_1"/>
    <property type="match status" value="1"/>
</dbReference>
<dbReference type="AlphaFoldDB" id="A0A8C5J1Z3"/>
<reference evidence="5" key="1">
    <citation type="submission" date="2025-08" db="UniProtKB">
        <authorList>
            <consortium name="Ensembl"/>
        </authorList>
    </citation>
    <scope>IDENTIFICATION</scope>
</reference>
<evidence type="ECO:0000313" key="6">
    <source>
        <dbReference type="Proteomes" id="UP000694408"/>
    </source>
</evidence>
<dbReference type="PANTHER" id="PTHR11176:SF4">
    <property type="entry name" value="DELETED IN AZOOSPERMIA-LIKE"/>
    <property type="match status" value="1"/>
</dbReference>
<dbReference type="PANTHER" id="PTHR11176">
    <property type="entry name" value="BOULE-RELATED"/>
    <property type="match status" value="1"/>
</dbReference>
<dbReference type="GO" id="GO:0008494">
    <property type="term" value="F:translation activator activity"/>
    <property type="evidence" value="ECO:0007669"/>
    <property type="project" value="TreeGrafter"/>
</dbReference>
<feature type="region of interest" description="Disordered" evidence="3">
    <location>
        <begin position="1"/>
        <end position="29"/>
    </location>
</feature>
<dbReference type="GO" id="GO:0045948">
    <property type="term" value="P:positive regulation of translational initiation"/>
    <property type="evidence" value="ECO:0007669"/>
    <property type="project" value="TreeGrafter"/>
</dbReference>
<keyword evidence="1 2" id="KW-0694">RNA-binding</keyword>
<evidence type="ECO:0000256" key="1">
    <source>
        <dbReference type="ARBA" id="ARBA00022884"/>
    </source>
</evidence>
<evidence type="ECO:0000256" key="3">
    <source>
        <dbReference type="SAM" id="MobiDB-lite"/>
    </source>
</evidence>
<dbReference type="InterPro" id="IPR035979">
    <property type="entry name" value="RBD_domain_sf"/>
</dbReference>
<evidence type="ECO:0000259" key="4">
    <source>
        <dbReference type="PROSITE" id="PS50102"/>
    </source>
</evidence>
<name>A0A8C5J1Z3_JUNHY</name>
<feature type="domain" description="RRM" evidence="4">
    <location>
        <begin position="36"/>
        <end position="118"/>
    </location>
</feature>
<dbReference type="GO" id="GO:0003730">
    <property type="term" value="F:mRNA 3'-UTR binding"/>
    <property type="evidence" value="ECO:0007669"/>
    <property type="project" value="TreeGrafter"/>
</dbReference>